<dbReference type="PANTHER" id="PTHR46950:SF2">
    <property type="entry name" value="MAGNESIUM TRANSPORTER CORA-LIKE FAMILY PROTEIN"/>
    <property type="match status" value="1"/>
</dbReference>
<dbReference type="SUPFAM" id="SSF144083">
    <property type="entry name" value="Magnesium transport protein CorA, transmembrane region"/>
    <property type="match status" value="1"/>
</dbReference>
<dbReference type="GO" id="GO:0046873">
    <property type="term" value="F:metal ion transmembrane transporter activity"/>
    <property type="evidence" value="ECO:0007669"/>
    <property type="project" value="InterPro"/>
</dbReference>
<dbReference type="Pfam" id="PF01544">
    <property type="entry name" value="CorA"/>
    <property type="match status" value="1"/>
</dbReference>
<dbReference type="InterPro" id="IPR002523">
    <property type="entry name" value="MgTranspt_CorA/ZnTranspt_ZntB"/>
</dbReference>
<dbReference type="PANTHER" id="PTHR46950">
    <property type="entry name" value="MAGNESIUM TRANSPORTER CORA-LIKE FAMILY PROTEIN"/>
    <property type="match status" value="1"/>
</dbReference>
<sequence>MHAGLFHHIKQKVSHWNCLLFSMYYIHNKLFSLMNRRTHEDMHLFSIILNQEIRRLSTQVIRVKWSLHAREEIVFEILQHLRGDATRQLLERINKSTREMIEEQEAVRGRLFTIQDVMQSTVRAWLQDRSLTVQHNLGVFGGCGLVLSIITGLFGINVDGIPGASGTPYAFGLFSAVLVFLGVVLIGIGLVYLGLKKPIVEEDVEIRKLELQELVKLFQQDAVSHAQVRKTVPRTNPTAAARLPNGAGYVLIS</sequence>
<evidence type="ECO:0000256" key="2">
    <source>
        <dbReference type="ARBA" id="ARBA00022692"/>
    </source>
</evidence>
<dbReference type="GO" id="GO:0016020">
    <property type="term" value="C:membrane"/>
    <property type="evidence" value="ECO:0007669"/>
    <property type="project" value="UniProtKB-SubCell"/>
</dbReference>
<keyword evidence="7" id="KW-1185">Reference proteome</keyword>
<proteinExistence type="predicted"/>
<comment type="subcellular location">
    <subcellularLocation>
        <location evidence="1">Membrane</location>
        <topology evidence="1">Multi-pass membrane protein</topology>
    </subcellularLocation>
</comment>
<keyword evidence="4 5" id="KW-0472">Membrane</keyword>
<dbReference type="Gramene" id="PRQ52082">
    <property type="protein sequence ID" value="PRQ52082"/>
    <property type="gene ID" value="RchiOBHm_Chr2g0151651"/>
</dbReference>
<dbReference type="Gene3D" id="1.20.58.340">
    <property type="entry name" value="Magnesium transport protein CorA, transmembrane region"/>
    <property type="match status" value="1"/>
</dbReference>
<feature type="transmembrane region" description="Helical" evidence="5">
    <location>
        <begin position="169"/>
        <end position="193"/>
    </location>
</feature>
<gene>
    <name evidence="6" type="ORF">RchiOBHm_Chr2g0151651</name>
</gene>
<evidence type="ECO:0000256" key="3">
    <source>
        <dbReference type="ARBA" id="ARBA00022989"/>
    </source>
</evidence>
<dbReference type="EMBL" id="PDCK01000040">
    <property type="protein sequence ID" value="PRQ52082.1"/>
    <property type="molecule type" value="Genomic_DNA"/>
</dbReference>
<keyword evidence="2 5" id="KW-0812">Transmembrane</keyword>
<name>A0A2P6S077_ROSCH</name>
<dbReference type="AlphaFoldDB" id="A0A2P6S077"/>
<accession>A0A2P6S077</accession>
<feature type="transmembrane region" description="Helical" evidence="5">
    <location>
        <begin position="137"/>
        <end position="157"/>
    </location>
</feature>
<protein>
    <submittedName>
        <fullName evidence="6">Putative Mg2+ transporter protein, CorA-like/Zinc transport protein ZntB</fullName>
    </submittedName>
</protein>
<evidence type="ECO:0000256" key="1">
    <source>
        <dbReference type="ARBA" id="ARBA00004141"/>
    </source>
</evidence>
<reference evidence="6 7" key="1">
    <citation type="journal article" date="2018" name="Nat. Genet.">
        <title>The Rosa genome provides new insights in the design of modern roses.</title>
        <authorList>
            <person name="Bendahmane M."/>
        </authorList>
    </citation>
    <scope>NUCLEOTIDE SEQUENCE [LARGE SCALE GENOMIC DNA]</scope>
    <source>
        <strain evidence="7">cv. Old Blush</strain>
    </source>
</reference>
<dbReference type="InterPro" id="IPR045863">
    <property type="entry name" value="CorA_TM1_TM2"/>
</dbReference>
<evidence type="ECO:0000313" key="6">
    <source>
        <dbReference type="EMBL" id="PRQ52082.1"/>
    </source>
</evidence>
<evidence type="ECO:0000313" key="7">
    <source>
        <dbReference type="Proteomes" id="UP000238479"/>
    </source>
</evidence>
<dbReference type="OMA" id="HEEDDIP"/>
<evidence type="ECO:0000256" key="4">
    <source>
        <dbReference type="ARBA" id="ARBA00023136"/>
    </source>
</evidence>
<comment type="caution">
    <text evidence="6">The sequence shown here is derived from an EMBL/GenBank/DDBJ whole genome shotgun (WGS) entry which is preliminary data.</text>
</comment>
<organism evidence="6 7">
    <name type="scientific">Rosa chinensis</name>
    <name type="common">China rose</name>
    <dbReference type="NCBI Taxonomy" id="74649"/>
    <lineage>
        <taxon>Eukaryota</taxon>
        <taxon>Viridiplantae</taxon>
        <taxon>Streptophyta</taxon>
        <taxon>Embryophyta</taxon>
        <taxon>Tracheophyta</taxon>
        <taxon>Spermatophyta</taxon>
        <taxon>Magnoliopsida</taxon>
        <taxon>eudicotyledons</taxon>
        <taxon>Gunneridae</taxon>
        <taxon>Pentapetalae</taxon>
        <taxon>rosids</taxon>
        <taxon>fabids</taxon>
        <taxon>Rosales</taxon>
        <taxon>Rosaceae</taxon>
        <taxon>Rosoideae</taxon>
        <taxon>Rosoideae incertae sedis</taxon>
        <taxon>Rosa</taxon>
    </lineage>
</organism>
<keyword evidence="3 5" id="KW-1133">Transmembrane helix</keyword>
<dbReference type="Proteomes" id="UP000238479">
    <property type="component" value="Chromosome 2"/>
</dbReference>
<evidence type="ECO:0000256" key="5">
    <source>
        <dbReference type="SAM" id="Phobius"/>
    </source>
</evidence>
<dbReference type="STRING" id="74649.A0A2P6S077"/>